<dbReference type="Gene3D" id="3.90.1410.10">
    <property type="entry name" value="set domain protein methyltransferase, domain 1"/>
    <property type="match status" value="1"/>
</dbReference>
<dbReference type="PROSITE" id="PS50280">
    <property type="entry name" value="SET"/>
    <property type="match status" value="1"/>
</dbReference>
<dbReference type="AlphaFoldDB" id="A0A836H9Z1"/>
<dbReference type="InterPro" id="IPR001214">
    <property type="entry name" value="SET_dom"/>
</dbReference>
<dbReference type="KEGG" id="loi:92358121"/>
<dbReference type="GeneID" id="92358121"/>
<comment type="caution">
    <text evidence="2">The sequence shown here is derived from an EMBL/GenBank/DDBJ whole genome shotgun (WGS) entry which is preliminary data.</text>
</comment>
<organism evidence="2 3">
    <name type="scientific">Leishmania orientalis</name>
    <dbReference type="NCBI Taxonomy" id="2249476"/>
    <lineage>
        <taxon>Eukaryota</taxon>
        <taxon>Discoba</taxon>
        <taxon>Euglenozoa</taxon>
        <taxon>Kinetoplastea</taxon>
        <taxon>Metakinetoplastina</taxon>
        <taxon>Trypanosomatida</taxon>
        <taxon>Trypanosomatidae</taxon>
        <taxon>Leishmaniinae</taxon>
        <taxon>Leishmania</taxon>
    </lineage>
</organism>
<name>A0A836H9Z1_9TRYP</name>
<dbReference type="InterPro" id="IPR046341">
    <property type="entry name" value="SET_dom_sf"/>
</dbReference>
<reference evidence="3" key="1">
    <citation type="journal article" date="2021" name="Microbiol. Resour. Announc.">
        <title>LGAAP: Leishmaniinae Genome Assembly and Annotation Pipeline.</title>
        <authorList>
            <person name="Almutairi H."/>
            <person name="Urbaniak M.D."/>
            <person name="Bates M.D."/>
            <person name="Jariyapan N."/>
            <person name="Kwakye-Nuako G."/>
            <person name="Thomaz-Soccol V."/>
            <person name="Al-Salem W.S."/>
            <person name="Dillon R.J."/>
            <person name="Bates P.A."/>
            <person name="Gatherer D."/>
        </authorList>
    </citation>
    <scope>NUCLEOTIDE SEQUENCE [LARGE SCALE GENOMIC DNA]</scope>
</reference>
<evidence type="ECO:0000313" key="3">
    <source>
        <dbReference type="Proteomes" id="UP000674143"/>
    </source>
</evidence>
<gene>
    <name evidence="2" type="ORF">LSCM4_02152</name>
</gene>
<evidence type="ECO:0000313" key="2">
    <source>
        <dbReference type="EMBL" id="KAG5472828.1"/>
    </source>
</evidence>
<dbReference type="Proteomes" id="UP000674143">
    <property type="component" value="Unassembled WGS sequence"/>
</dbReference>
<keyword evidence="3" id="KW-1185">Reference proteome</keyword>
<sequence length="365" mass="40067">MSLLHRLHGARWCALRQHRRRYDGVRGIFAAAALDRGDLVLSIPLRYCYITQLSPLPDGDSPSMPSFETVRELRHLRRCNRGVALFPEAWTWLQRFSADASADRVSLSSTISCKSVRGKISAIPPVVSLTLSPVEAALATSAALRFFYAHALHLSATTRLSYRVGPAPHDLSDRFAASLPFEDYLQWGLESLYSDASSAEAHLCLEQLSCNLRDCILTHASNTEFHFLDGSPSLLDAVLLTSLYLVRSRVLRVPLLSSISSKPDSSCSVFAPGLDALNHCGAAPAAAVVVSAAQGSVVVRALRRIARGEEITVNYRHTGGGNGESWSHPSHGHSLCSGTEIRMDDDWASRYLMDVPGTDKRKREW</sequence>
<dbReference type="Pfam" id="PF00856">
    <property type="entry name" value="SET"/>
    <property type="match status" value="1"/>
</dbReference>
<evidence type="ECO:0000259" key="1">
    <source>
        <dbReference type="PROSITE" id="PS50280"/>
    </source>
</evidence>
<dbReference type="RefSeq" id="XP_067061224.1">
    <property type="nucleotide sequence ID" value="XM_067204187.1"/>
</dbReference>
<protein>
    <recommendedName>
        <fullName evidence="1">SET domain-containing protein</fullName>
    </recommendedName>
</protein>
<reference evidence="3" key="2">
    <citation type="journal article" date="2021" name="Sci. Data">
        <title>Chromosome-scale genome sequencing, assembly and annotation of six genomes from subfamily Leishmaniinae.</title>
        <authorList>
            <person name="Almutairi H."/>
            <person name="Urbaniak M.D."/>
            <person name="Bates M.D."/>
            <person name="Jariyapan N."/>
            <person name="Kwakye-Nuako G."/>
            <person name="Thomaz Soccol V."/>
            <person name="Al-Salem W.S."/>
            <person name="Dillon R.J."/>
            <person name="Bates P.A."/>
            <person name="Gatherer D."/>
        </authorList>
    </citation>
    <scope>NUCLEOTIDE SEQUENCE [LARGE SCALE GENOMIC DNA]</scope>
</reference>
<dbReference type="SUPFAM" id="SSF82199">
    <property type="entry name" value="SET domain"/>
    <property type="match status" value="1"/>
</dbReference>
<proteinExistence type="predicted"/>
<accession>A0A836H9Z1</accession>
<dbReference type="EMBL" id="JAFHLR010000030">
    <property type="protein sequence ID" value="KAG5472828.1"/>
    <property type="molecule type" value="Genomic_DNA"/>
</dbReference>
<feature type="domain" description="SET" evidence="1">
    <location>
        <begin position="11"/>
        <end position="316"/>
    </location>
</feature>